<reference evidence="1" key="1">
    <citation type="journal article" date="2020" name="Nature">
        <title>Giant virus diversity and host interactions through global metagenomics.</title>
        <authorList>
            <person name="Schulz F."/>
            <person name="Roux S."/>
            <person name="Paez-Espino D."/>
            <person name="Jungbluth S."/>
            <person name="Walsh D.A."/>
            <person name="Denef V.J."/>
            <person name="McMahon K.D."/>
            <person name="Konstantinidis K.T."/>
            <person name="Eloe-Fadrosh E.A."/>
            <person name="Kyrpides N.C."/>
            <person name="Woyke T."/>
        </authorList>
    </citation>
    <scope>NUCLEOTIDE SEQUENCE</scope>
    <source>
        <strain evidence="1">GVMAG-M-3300023184-177</strain>
    </source>
</reference>
<protein>
    <recommendedName>
        <fullName evidence="2">Ankyrin repeat protein</fullName>
    </recommendedName>
</protein>
<name>A0A6C0HXJ2_9ZZZZ</name>
<accession>A0A6C0HXJ2</accession>
<dbReference type="SUPFAM" id="SSF48403">
    <property type="entry name" value="Ankyrin repeat"/>
    <property type="match status" value="1"/>
</dbReference>
<dbReference type="EMBL" id="MN740019">
    <property type="protein sequence ID" value="QHT84563.1"/>
    <property type="molecule type" value="Genomic_DNA"/>
</dbReference>
<organism evidence="1">
    <name type="scientific">viral metagenome</name>
    <dbReference type="NCBI Taxonomy" id="1070528"/>
    <lineage>
        <taxon>unclassified sequences</taxon>
        <taxon>metagenomes</taxon>
        <taxon>organismal metagenomes</taxon>
    </lineage>
</organism>
<sequence length="656" mass="77589">MKYEIDLMKIGNIKSKATLKHYPLNKPLMNGNYLFHYLILTNNMKGLRLGKHPLFRLNNDGLNALMLAARDRKYKILNYLLDKYKDNKHLIYQKNKKGMNFLYYINPTDKEYLEIINNNPDIDWTSLFETVSTSHISGLELLFLQGKFSCINKIINKFDFNYKSYISQPAHFSIIINSSLNNSMVKELLDNLESKDKNILSYVDDMGYDVSYPIVLNGDIEEVKYIVKKRGEHLDRYSPITTNHLFIIAYKEGVKENDYTIAKYLLDNTMKNHNFDETDMYGSNLAHFILKNRLITRKGDYNIEKDILSRYKHWGRINMDKKSALEYIVNLDFKKYHKFVNNKATNVSSKDKYWNKYISKLPLDKENNNINMVEAPYAHSNMFQARFSDINIFSIYLKEKYKDNKYGRLYMPLYEGDDVTPDWDDDMLLPDNMLNYNNNFPWIIIWNSDEKYWIHPHLNDLINKNKNTKGHYKAAFVFLSLRLPDGGLHASLIFYDFTRNQIQRFDPYGDTSILDGKMDEIFKQKLAKPCKMDYCGPDCYFPVSGFQTLSDENNIMNQKMGDFGGYCLAWSIWYAEHKMINLKVEPKDLIRKTLNRFMKMNIKPMEYIRNYANYISKFRIGYLKKIGIPENLTTNENLSRKFTNVINKSMIEYNHS</sequence>
<dbReference type="Gene3D" id="1.25.40.20">
    <property type="entry name" value="Ankyrin repeat-containing domain"/>
    <property type="match status" value="1"/>
</dbReference>
<dbReference type="InterPro" id="IPR036770">
    <property type="entry name" value="Ankyrin_rpt-contain_sf"/>
</dbReference>
<evidence type="ECO:0000313" key="1">
    <source>
        <dbReference type="EMBL" id="QHT84563.1"/>
    </source>
</evidence>
<evidence type="ECO:0008006" key="2">
    <source>
        <dbReference type="Google" id="ProtNLM"/>
    </source>
</evidence>
<dbReference type="AlphaFoldDB" id="A0A6C0HXJ2"/>
<proteinExistence type="predicted"/>